<accession>A0ABQ8F843</accession>
<protein>
    <submittedName>
        <fullName evidence="3">Uncharacterized protein</fullName>
    </submittedName>
</protein>
<evidence type="ECO:0000256" key="2">
    <source>
        <dbReference type="SAM" id="MobiDB-lite"/>
    </source>
</evidence>
<proteinExistence type="predicted"/>
<keyword evidence="4" id="KW-1185">Reference proteome</keyword>
<dbReference type="EMBL" id="JAFCIX010000344">
    <property type="protein sequence ID" value="KAH6593875.1"/>
    <property type="molecule type" value="Genomic_DNA"/>
</dbReference>
<sequence>MCTATPTDGSTRSAMGEFSSRIQKRGLPKKKMLTTGSDDDGYMDLKRQYEEANQDTHEKCTEYTTVTFHQSTAAFMMSLEETGLANFSAPKKPRDGTKYAQLSKIEQREAELEEKKKLKNLKGLRHLCEKAKKHEARVKSTLRKYERKNGYEKSQSYKKFQAEETITRLEAEAKQNEET</sequence>
<feature type="compositionally biased region" description="Polar residues" evidence="2">
    <location>
        <begin position="1"/>
        <end position="13"/>
    </location>
</feature>
<dbReference type="Proteomes" id="UP001648503">
    <property type="component" value="Unassembled WGS sequence"/>
</dbReference>
<keyword evidence="1" id="KW-0175">Coiled coil</keyword>
<evidence type="ECO:0000313" key="3">
    <source>
        <dbReference type="EMBL" id="KAH6593875.1"/>
    </source>
</evidence>
<feature type="compositionally biased region" description="Basic residues" evidence="2">
    <location>
        <begin position="22"/>
        <end position="32"/>
    </location>
</feature>
<reference evidence="3 4" key="1">
    <citation type="submission" date="2021-02" db="EMBL/GenBank/DDBJ databases">
        <title>Variation within the Batrachochytrium salamandrivorans European outbreak.</title>
        <authorList>
            <person name="Kelly M."/>
            <person name="Pasmans F."/>
            <person name="Shea T.P."/>
            <person name="Munoz J.F."/>
            <person name="Carranza S."/>
            <person name="Cuomo C.A."/>
            <person name="Martel A."/>
        </authorList>
    </citation>
    <scope>NUCLEOTIDE SEQUENCE [LARGE SCALE GENOMIC DNA]</scope>
    <source>
        <strain evidence="3 4">AMFP18/2</strain>
    </source>
</reference>
<name>A0ABQ8F843_9FUNG</name>
<gene>
    <name evidence="3" type="ORF">BASA50_007100</name>
</gene>
<feature type="region of interest" description="Disordered" evidence="2">
    <location>
        <begin position="1"/>
        <end position="42"/>
    </location>
</feature>
<comment type="caution">
    <text evidence="3">The sequence shown here is derived from an EMBL/GenBank/DDBJ whole genome shotgun (WGS) entry which is preliminary data.</text>
</comment>
<evidence type="ECO:0000313" key="4">
    <source>
        <dbReference type="Proteomes" id="UP001648503"/>
    </source>
</evidence>
<evidence type="ECO:0000256" key="1">
    <source>
        <dbReference type="SAM" id="Coils"/>
    </source>
</evidence>
<organism evidence="3 4">
    <name type="scientific">Batrachochytrium salamandrivorans</name>
    <dbReference type="NCBI Taxonomy" id="1357716"/>
    <lineage>
        <taxon>Eukaryota</taxon>
        <taxon>Fungi</taxon>
        <taxon>Fungi incertae sedis</taxon>
        <taxon>Chytridiomycota</taxon>
        <taxon>Chytridiomycota incertae sedis</taxon>
        <taxon>Chytridiomycetes</taxon>
        <taxon>Rhizophydiales</taxon>
        <taxon>Rhizophydiales incertae sedis</taxon>
        <taxon>Batrachochytrium</taxon>
    </lineage>
</organism>
<feature type="coiled-coil region" evidence="1">
    <location>
        <begin position="102"/>
        <end position="179"/>
    </location>
</feature>